<dbReference type="Proteomes" id="UP000652477">
    <property type="component" value="Unassembled WGS sequence"/>
</dbReference>
<reference evidence="1" key="1">
    <citation type="submission" date="2020-08" db="EMBL/GenBank/DDBJ databases">
        <title>Genome public.</title>
        <authorList>
            <person name="Liu C."/>
            <person name="Sun Q."/>
        </authorList>
    </citation>
    <scope>NUCLEOTIDE SEQUENCE</scope>
    <source>
        <strain evidence="1">NSJ-55</strain>
    </source>
</reference>
<name>A0A923RR72_9FIRM</name>
<dbReference type="RefSeq" id="WP_186874731.1">
    <property type="nucleotide sequence ID" value="NZ_JACOPF010000001.1"/>
</dbReference>
<evidence type="ECO:0000313" key="2">
    <source>
        <dbReference type="Proteomes" id="UP000652477"/>
    </source>
</evidence>
<keyword evidence="2" id="KW-1185">Reference proteome</keyword>
<organism evidence="1 2">
    <name type="scientific">Mediterraneibacter hominis</name>
    <dbReference type="NCBI Taxonomy" id="2763054"/>
    <lineage>
        <taxon>Bacteria</taxon>
        <taxon>Bacillati</taxon>
        <taxon>Bacillota</taxon>
        <taxon>Clostridia</taxon>
        <taxon>Lachnospirales</taxon>
        <taxon>Lachnospiraceae</taxon>
        <taxon>Mediterraneibacter</taxon>
    </lineage>
</organism>
<gene>
    <name evidence="1" type="ORF">H8S37_04005</name>
</gene>
<evidence type="ECO:0000313" key="1">
    <source>
        <dbReference type="EMBL" id="MBC5688097.1"/>
    </source>
</evidence>
<accession>A0A923RR72</accession>
<dbReference type="EMBL" id="JACOPF010000001">
    <property type="protein sequence ID" value="MBC5688097.1"/>
    <property type="molecule type" value="Genomic_DNA"/>
</dbReference>
<comment type="caution">
    <text evidence="1">The sequence shown here is derived from an EMBL/GenBank/DDBJ whole genome shotgun (WGS) entry which is preliminary data.</text>
</comment>
<protein>
    <submittedName>
        <fullName evidence="1">Uncharacterized protein</fullName>
    </submittedName>
</protein>
<proteinExistence type="predicted"/>
<dbReference type="AlphaFoldDB" id="A0A923RR72"/>
<sequence length="66" mass="7888">MKKMVCFYQAKCEIYDRSLTDLRSPYDKTEAFIVGEAKKYSTHYAESLKKRFLNGMEELKLKDRIK</sequence>